<dbReference type="PANTHER" id="PTHR30055">
    <property type="entry name" value="HTH-TYPE TRANSCRIPTIONAL REGULATOR RUTR"/>
    <property type="match status" value="1"/>
</dbReference>
<protein>
    <submittedName>
        <fullName evidence="4">Putative TetR family transcriptional regulator</fullName>
    </submittedName>
</protein>
<name>L7LBK5_9ACTN</name>
<dbReference type="InterPro" id="IPR009057">
    <property type="entry name" value="Homeodomain-like_sf"/>
</dbReference>
<sequence>MTADRGHTDRGRKDQLLDAALAEFVENGYAAVGVKEITARAGVSHGTFYNYFDNRRQLLTVLVEREFADLLAVFDDAFADLHKPCTEEGLRTSMETATRELLELVQQRPEVLSFILIDVPGVDQEGLEGQIEIFREAGRRAGEFFRQAVVDGLADPELNLEFAGQAWVSYLLSITGPVLVDDQQVDDIPRTAEIIVDFLLHGSPKQVELLRD</sequence>
<dbReference type="InterPro" id="IPR050109">
    <property type="entry name" value="HTH-type_TetR-like_transc_reg"/>
</dbReference>
<dbReference type="Gene3D" id="1.10.357.10">
    <property type="entry name" value="Tetracycline Repressor, domain 2"/>
    <property type="match status" value="1"/>
</dbReference>
<feature type="DNA-binding region" description="H-T-H motif" evidence="2">
    <location>
        <begin position="33"/>
        <end position="52"/>
    </location>
</feature>
<evidence type="ECO:0000259" key="3">
    <source>
        <dbReference type="PROSITE" id="PS50977"/>
    </source>
</evidence>
<dbReference type="InterPro" id="IPR001647">
    <property type="entry name" value="HTH_TetR"/>
</dbReference>
<organism evidence="4 5">
    <name type="scientific">Gordonia hirsuta DSM 44140 = NBRC 16056</name>
    <dbReference type="NCBI Taxonomy" id="1121927"/>
    <lineage>
        <taxon>Bacteria</taxon>
        <taxon>Bacillati</taxon>
        <taxon>Actinomycetota</taxon>
        <taxon>Actinomycetes</taxon>
        <taxon>Mycobacteriales</taxon>
        <taxon>Gordoniaceae</taxon>
        <taxon>Gordonia</taxon>
    </lineage>
</organism>
<dbReference type="PRINTS" id="PR00455">
    <property type="entry name" value="HTHTETR"/>
</dbReference>
<dbReference type="EMBL" id="BANT01000030">
    <property type="protein sequence ID" value="GAC58121.1"/>
    <property type="molecule type" value="Genomic_DNA"/>
</dbReference>
<dbReference type="RefSeq" id="WP_005941622.1">
    <property type="nucleotide sequence ID" value="NZ_ATVK01000054.1"/>
</dbReference>
<dbReference type="PANTHER" id="PTHR30055:SF226">
    <property type="entry name" value="HTH-TYPE TRANSCRIPTIONAL REGULATOR PKSA"/>
    <property type="match status" value="1"/>
</dbReference>
<evidence type="ECO:0000313" key="5">
    <source>
        <dbReference type="Proteomes" id="UP000053405"/>
    </source>
</evidence>
<evidence type="ECO:0000313" key="4">
    <source>
        <dbReference type="EMBL" id="GAC58121.1"/>
    </source>
</evidence>
<dbReference type="Pfam" id="PF00440">
    <property type="entry name" value="TetR_N"/>
    <property type="match status" value="1"/>
</dbReference>
<gene>
    <name evidence="4" type="ORF">GOHSU_30_00450</name>
</gene>
<reference evidence="4 5" key="1">
    <citation type="submission" date="2012-12" db="EMBL/GenBank/DDBJ databases">
        <title>Whole genome shotgun sequence of Gordonia hirsuta NBRC 16056.</title>
        <authorList>
            <person name="Isaki-Nakamura S."/>
            <person name="Hosoyama A."/>
            <person name="Tsuchikane K."/>
            <person name="Katsumata H."/>
            <person name="Baba S."/>
            <person name="Yamazaki S."/>
            <person name="Fujita N."/>
        </authorList>
    </citation>
    <scope>NUCLEOTIDE SEQUENCE [LARGE SCALE GENOMIC DNA]</scope>
    <source>
        <strain evidence="4 5">NBRC 16056</strain>
    </source>
</reference>
<dbReference type="STRING" id="1121927.GOHSU_30_00450"/>
<dbReference type="GO" id="GO:0000976">
    <property type="term" value="F:transcription cis-regulatory region binding"/>
    <property type="evidence" value="ECO:0007669"/>
    <property type="project" value="TreeGrafter"/>
</dbReference>
<dbReference type="Proteomes" id="UP000053405">
    <property type="component" value="Unassembled WGS sequence"/>
</dbReference>
<keyword evidence="1 2" id="KW-0238">DNA-binding</keyword>
<proteinExistence type="predicted"/>
<evidence type="ECO:0000256" key="1">
    <source>
        <dbReference type="ARBA" id="ARBA00023125"/>
    </source>
</evidence>
<dbReference type="GO" id="GO:0003700">
    <property type="term" value="F:DNA-binding transcription factor activity"/>
    <property type="evidence" value="ECO:0007669"/>
    <property type="project" value="TreeGrafter"/>
</dbReference>
<keyword evidence="5" id="KW-1185">Reference proteome</keyword>
<dbReference type="eggNOG" id="COG1309">
    <property type="taxonomic scope" value="Bacteria"/>
</dbReference>
<evidence type="ECO:0000256" key="2">
    <source>
        <dbReference type="PROSITE-ProRule" id="PRU00335"/>
    </source>
</evidence>
<dbReference type="PROSITE" id="PS50977">
    <property type="entry name" value="HTH_TETR_2"/>
    <property type="match status" value="1"/>
</dbReference>
<dbReference type="SUPFAM" id="SSF46689">
    <property type="entry name" value="Homeodomain-like"/>
    <property type="match status" value="1"/>
</dbReference>
<comment type="caution">
    <text evidence="4">The sequence shown here is derived from an EMBL/GenBank/DDBJ whole genome shotgun (WGS) entry which is preliminary data.</text>
</comment>
<dbReference type="AlphaFoldDB" id="L7LBK5"/>
<accession>L7LBK5</accession>
<feature type="domain" description="HTH tetR-type" evidence="3">
    <location>
        <begin position="10"/>
        <end position="70"/>
    </location>
</feature>